<dbReference type="AlphaFoldDB" id="L5JMD8"/>
<keyword evidence="3" id="KW-1185">Reference proteome</keyword>
<organism evidence="2 3">
    <name type="scientific">Pteropus alecto</name>
    <name type="common">Black flying fox</name>
    <dbReference type="NCBI Taxonomy" id="9402"/>
    <lineage>
        <taxon>Eukaryota</taxon>
        <taxon>Metazoa</taxon>
        <taxon>Chordata</taxon>
        <taxon>Craniata</taxon>
        <taxon>Vertebrata</taxon>
        <taxon>Euteleostomi</taxon>
        <taxon>Mammalia</taxon>
        <taxon>Eutheria</taxon>
        <taxon>Laurasiatheria</taxon>
        <taxon>Chiroptera</taxon>
        <taxon>Yinpterochiroptera</taxon>
        <taxon>Pteropodoidea</taxon>
        <taxon>Pteropodidae</taxon>
        <taxon>Pteropodinae</taxon>
        <taxon>Pteropus</taxon>
    </lineage>
</organism>
<sequence length="128" mass="13874">MAPDLSPAGCARKAPRTLRSWDAEAQTSCGWQPVGWPVVVAERQLPKLPGVEKWGEEDAAAGGSDGRRGTPELRRDQQRLKFLLSRCLFSGSIACGFPPPALRLPVSSLSSPTREYLKGPRGTFRASL</sequence>
<dbReference type="Proteomes" id="UP000010552">
    <property type="component" value="Unassembled WGS sequence"/>
</dbReference>
<feature type="region of interest" description="Disordered" evidence="1">
    <location>
        <begin position="51"/>
        <end position="74"/>
    </location>
</feature>
<feature type="compositionally biased region" description="Basic and acidic residues" evidence="1">
    <location>
        <begin position="65"/>
        <end position="74"/>
    </location>
</feature>
<accession>L5JMD8</accession>
<proteinExistence type="predicted"/>
<evidence type="ECO:0000313" key="3">
    <source>
        <dbReference type="Proteomes" id="UP000010552"/>
    </source>
</evidence>
<evidence type="ECO:0000313" key="2">
    <source>
        <dbReference type="EMBL" id="ELK00574.1"/>
    </source>
</evidence>
<dbReference type="EMBL" id="KB031157">
    <property type="protein sequence ID" value="ELK00574.1"/>
    <property type="molecule type" value="Genomic_DNA"/>
</dbReference>
<gene>
    <name evidence="2" type="ORF">PAL_GLEAN10016378</name>
</gene>
<reference evidence="3" key="1">
    <citation type="journal article" date="2013" name="Science">
        <title>Comparative analysis of bat genomes provides insight into the evolution of flight and immunity.</title>
        <authorList>
            <person name="Zhang G."/>
            <person name="Cowled C."/>
            <person name="Shi Z."/>
            <person name="Huang Z."/>
            <person name="Bishop-Lilly K.A."/>
            <person name="Fang X."/>
            <person name="Wynne J.W."/>
            <person name="Xiong Z."/>
            <person name="Baker M.L."/>
            <person name="Zhao W."/>
            <person name="Tachedjian M."/>
            <person name="Zhu Y."/>
            <person name="Zhou P."/>
            <person name="Jiang X."/>
            <person name="Ng J."/>
            <person name="Yang L."/>
            <person name="Wu L."/>
            <person name="Xiao J."/>
            <person name="Feng Y."/>
            <person name="Chen Y."/>
            <person name="Sun X."/>
            <person name="Zhang Y."/>
            <person name="Marsh G.A."/>
            <person name="Crameri G."/>
            <person name="Broder C.C."/>
            <person name="Frey K.G."/>
            <person name="Wang L.F."/>
            <person name="Wang J."/>
        </authorList>
    </citation>
    <scope>NUCLEOTIDE SEQUENCE [LARGE SCALE GENOMIC DNA]</scope>
</reference>
<protein>
    <submittedName>
        <fullName evidence="2">Uncharacterized protein</fullName>
    </submittedName>
</protein>
<dbReference type="InParanoid" id="L5JMD8"/>
<evidence type="ECO:0000256" key="1">
    <source>
        <dbReference type="SAM" id="MobiDB-lite"/>
    </source>
</evidence>
<name>L5JMD8_PTEAL</name>